<evidence type="ECO:0000256" key="1">
    <source>
        <dbReference type="SAM" id="MobiDB-lite"/>
    </source>
</evidence>
<accession>A0A3R7MEA3</accession>
<feature type="region of interest" description="Disordered" evidence="1">
    <location>
        <begin position="1"/>
        <end position="87"/>
    </location>
</feature>
<dbReference type="AlphaFoldDB" id="A0A3R7MEA3"/>
<name>A0A3R7MEA3_PENVA</name>
<dbReference type="EMBL" id="QCYY01001938">
    <property type="protein sequence ID" value="ROT74088.1"/>
    <property type="molecule type" value="Genomic_DNA"/>
</dbReference>
<organism evidence="2 3">
    <name type="scientific">Penaeus vannamei</name>
    <name type="common">Whiteleg shrimp</name>
    <name type="synonym">Litopenaeus vannamei</name>
    <dbReference type="NCBI Taxonomy" id="6689"/>
    <lineage>
        <taxon>Eukaryota</taxon>
        <taxon>Metazoa</taxon>
        <taxon>Ecdysozoa</taxon>
        <taxon>Arthropoda</taxon>
        <taxon>Crustacea</taxon>
        <taxon>Multicrustacea</taxon>
        <taxon>Malacostraca</taxon>
        <taxon>Eumalacostraca</taxon>
        <taxon>Eucarida</taxon>
        <taxon>Decapoda</taxon>
        <taxon>Dendrobranchiata</taxon>
        <taxon>Penaeoidea</taxon>
        <taxon>Penaeidae</taxon>
        <taxon>Penaeus</taxon>
    </lineage>
</organism>
<feature type="compositionally biased region" description="Pro residues" evidence="1">
    <location>
        <begin position="15"/>
        <end position="62"/>
    </location>
</feature>
<reference evidence="2 3" key="2">
    <citation type="submission" date="2019-01" db="EMBL/GenBank/DDBJ databases">
        <title>The decoding of complex shrimp genome reveals the adaptation for benthos swimmer, frequently molting mechanism and breeding impact on genome.</title>
        <authorList>
            <person name="Sun Y."/>
            <person name="Gao Y."/>
            <person name="Yu Y."/>
        </authorList>
    </citation>
    <scope>NUCLEOTIDE SEQUENCE [LARGE SCALE GENOMIC DNA]</scope>
    <source>
        <tissue evidence="2">Muscle</tissue>
    </source>
</reference>
<gene>
    <name evidence="2" type="ORF">C7M84_007419</name>
</gene>
<dbReference type="Proteomes" id="UP000283509">
    <property type="component" value="Unassembled WGS sequence"/>
</dbReference>
<evidence type="ECO:0000313" key="3">
    <source>
        <dbReference type="Proteomes" id="UP000283509"/>
    </source>
</evidence>
<protein>
    <submittedName>
        <fullName evidence="2">Uncharacterized protein</fullName>
    </submittedName>
</protein>
<feature type="compositionally biased region" description="Pro residues" evidence="1">
    <location>
        <begin position="69"/>
        <end position="81"/>
    </location>
</feature>
<evidence type="ECO:0000313" key="2">
    <source>
        <dbReference type="EMBL" id="ROT74088.1"/>
    </source>
</evidence>
<comment type="caution">
    <text evidence="2">The sequence shown here is derived from an EMBL/GenBank/DDBJ whole genome shotgun (WGS) entry which is preliminary data.</text>
</comment>
<proteinExistence type="predicted"/>
<keyword evidence="3" id="KW-1185">Reference proteome</keyword>
<sequence>MADGVSPNYTYTIPRSPPSSPLPLPPDNAPPSSLPDNAPPLPPSPPDNAPTPLPLPPITPHPHPSHSLPLPPPLPTSPTSPPQNARLSIPNHVTRSAFTYSRHRHDLSCGFMNARPRRSRDLCVAPGNECEACWRETPNYSSTNSLIFLIFLPTLPHIPPNSASYSSYPHALPNPPLIISPLSLNSPSSPHPHVASSPSQTRISTKPAFLVSLTPHNFQIFPLYHFILISLILPYPPFIPFSLISLTPHNFQIFPLYHLLLTSLILPYPPSPLIPFSLISLTPHNFQIPSYHLLSPPSYCHTLPLPSSPSPSFPSSPSHLKTPSFSLTTPLISSYIPNTTILPQSSSSSHIVHVPSPPLLPHTLKLLHSPSRLPSSPSYSLSLILPRLPHTP</sequence>
<reference evidence="2 3" key="1">
    <citation type="submission" date="2018-04" db="EMBL/GenBank/DDBJ databases">
        <authorList>
            <person name="Zhang X."/>
            <person name="Yuan J."/>
            <person name="Li F."/>
            <person name="Xiang J."/>
        </authorList>
    </citation>
    <scope>NUCLEOTIDE SEQUENCE [LARGE SCALE GENOMIC DNA]</scope>
    <source>
        <tissue evidence="2">Muscle</tissue>
    </source>
</reference>